<dbReference type="InterPro" id="IPR042626">
    <property type="entry name" value="THOC6"/>
</dbReference>
<evidence type="ECO:0000256" key="2">
    <source>
        <dbReference type="ARBA" id="ARBA00022574"/>
    </source>
</evidence>
<dbReference type="GO" id="GO:0006406">
    <property type="term" value="P:mRNA export from nucleus"/>
    <property type="evidence" value="ECO:0007669"/>
    <property type="project" value="TreeGrafter"/>
</dbReference>
<dbReference type="InterPro" id="IPR001680">
    <property type="entry name" value="WD40_rpt"/>
</dbReference>
<evidence type="ECO:0000256" key="3">
    <source>
        <dbReference type="PROSITE-ProRule" id="PRU00221"/>
    </source>
</evidence>
<accession>A0A6M2CS80</accession>
<evidence type="ECO:0000313" key="4">
    <source>
        <dbReference type="EMBL" id="NOV36291.1"/>
    </source>
</evidence>
<protein>
    <submittedName>
        <fullName evidence="4">Uncharacterized protein</fullName>
    </submittedName>
</protein>
<dbReference type="EMBL" id="GHWJ01003554">
    <property type="protein sequence ID" value="NOV36291.1"/>
    <property type="molecule type" value="Transcribed_RNA"/>
</dbReference>
<evidence type="ECO:0000256" key="1">
    <source>
        <dbReference type="ARBA" id="ARBA00009728"/>
    </source>
</evidence>
<dbReference type="GO" id="GO:0000347">
    <property type="term" value="C:THO complex"/>
    <property type="evidence" value="ECO:0007669"/>
    <property type="project" value="TreeGrafter"/>
</dbReference>
<sequence length="345" mass="38243">MVETASGEAVMENLRKYYTVIYAQCFSPCNKYLVAASNYGEIAVFVASNFLSTAYGSDDEDGSPSREPFYKFAAHSGSIFALVACDDFLISGGSGEIFAWNWDKLKRRTAEKSWALSIPQGESIVQPEVNALVLSGKDSDQRVLIAGCGDNKVYVWDVETRMLLSTLSRHTDYVHDLALASNNTQLYSAGEEGSVLCWDVRSLQREVFHIEPFKREELQRPRFGKWIGCVALEAGDEWLLCGGGPNLCVWHVPTTSPATPLVELARPAHVAHFYEDMIVAGGGEPNLYHWDFSGQLKAKIDTSASSLYSVVFQLNPPHKGLCAAGSSYKIEVCTNFLYRDFSLHF</sequence>
<dbReference type="Pfam" id="PF00400">
    <property type="entry name" value="WD40"/>
    <property type="match status" value="2"/>
</dbReference>
<dbReference type="PANTHER" id="PTHR44411">
    <property type="entry name" value="THO COMPLEX SUBUNIT 6 HOMOLOG"/>
    <property type="match status" value="1"/>
</dbReference>
<reference evidence="4" key="1">
    <citation type="submission" date="2019-09" db="EMBL/GenBank/DDBJ databases">
        <title>Organ-specific transcriptomic study of the physiology of the cattle tick, Rhipicephalus microplus.</title>
        <authorList>
            <person name="Tirloni L."/>
            <person name="Braz G."/>
            <person name="Gandara A.C.P."/>
            <person name="Sabadin G.A."/>
            <person name="da Silva R.M."/>
            <person name="Guizzo M.G."/>
            <person name="Machado J.A."/>
            <person name="Costa E.P."/>
            <person name="Gomes H.F."/>
            <person name="Moraes J."/>
            <person name="Mota M.B.S."/>
            <person name="Mesquita R.D."/>
            <person name="Alvarenga P.H."/>
            <person name="Alves F."/>
            <person name="Seixas A."/>
            <person name="da Fonseca R.N."/>
            <person name="Fogaca A."/>
            <person name="Logullo C."/>
            <person name="Tanaka A."/>
            <person name="Daffre S."/>
            <person name="Termignoni C."/>
            <person name="Vaz I.S.Jr."/>
            <person name="Oliveira P.L."/>
            <person name="Ribeiro J.M."/>
        </authorList>
    </citation>
    <scope>NUCLEOTIDE SEQUENCE</scope>
    <source>
        <strain evidence="4">Porto Alegre</strain>
    </source>
</reference>
<dbReference type="AlphaFoldDB" id="A0A6M2CS80"/>
<comment type="similarity">
    <text evidence="1">Belongs to the WD repeat THOC6 family.</text>
</comment>
<dbReference type="SUPFAM" id="SSF50978">
    <property type="entry name" value="WD40 repeat-like"/>
    <property type="match status" value="1"/>
</dbReference>
<keyword evidence="2 3" id="KW-0853">WD repeat</keyword>
<feature type="repeat" description="WD" evidence="3">
    <location>
        <begin position="140"/>
        <end position="166"/>
    </location>
</feature>
<dbReference type="PROSITE" id="PS50294">
    <property type="entry name" value="WD_REPEATS_REGION"/>
    <property type="match status" value="1"/>
</dbReference>
<dbReference type="VEuPathDB" id="VectorBase:LOC119179472"/>
<feature type="repeat" description="WD" evidence="3">
    <location>
        <begin position="167"/>
        <end position="202"/>
    </location>
</feature>
<dbReference type="InterPro" id="IPR036322">
    <property type="entry name" value="WD40_repeat_dom_sf"/>
</dbReference>
<name>A0A6M2CS80_RHIMP</name>
<dbReference type="PANTHER" id="PTHR44411:SF1">
    <property type="entry name" value="THO COMPLEX SUBUNIT 6 HOMOLOG"/>
    <property type="match status" value="1"/>
</dbReference>
<organism evidence="4">
    <name type="scientific">Rhipicephalus microplus</name>
    <name type="common">Cattle tick</name>
    <name type="synonym">Boophilus microplus</name>
    <dbReference type="NCBI Taxonomy" id="6941"/>
    <lineage>
        <taxon>Eukaryota</taxon>
        <taxon>Metazoa</taxon>
        <taxon>Ecdysozoa</taxon>
        <taxon>Arthropoda</taxon>
        <taxon>Chelicerata</taxon>
        <taxon>Arachnida</taxon>
        <taxon>Acari</taxon>
        <taxon>Parasitiformes</taxon>
        <taxon>Ixodida</taxon>
        <taxon>Ixodoidea</taxon>
        <taxon>Ixodidae</taxon>
        <taxon>Rhipicephalinae</taxon>
        <taxon>Rhipicephalus</taxon>
        <taxon>Boophilus</taxon>
    </lineage>
</organism>
<proteinExistence type="inferred from homology"/>
<dbReference type="PROSITE" id="PS50082">
    <property type="entry name" value="WD_REPEATS_2"/>
    <property type="match status" value="2"/>
</dbReference>
<dbReference type="SMART" id="SM00320">
    <property type="entry name" value="WD40"/>
    <property type="match status" value="4"/>
</dbReference>
<dbReference type="InterPro" id="IPR015943">
    <property type="entry name" value="WD40/YVTN_repeat-like_dom_sf"/>
</dbReference>
<dbReference type="OrthoDB" id="273067at2759"/>
<dbReference type="GO" id="GO:0000346">
    <property type="term" value="C:transcription export complex"/>
    <property type="evidence" value="ECO:0007669"/>
    <property type="project" value="TreeGrafter"/>
</dbReference>
<dbReference type="Gene3D" id="2.130.10.10">
    <property type="entry name" value="YVTN repeat-like/Quinoprotein amine dehydrogenase"/>
    <property type="match status" value="2"/>
</dbReference>